<dbReference type="GO" id="GO:0000978">
    <property type="term" value="F:RNA polymerase II cis-regulatory region sequence-specific DNA binding"/>
    <property type="evidence" value="ECO:0007669"/>
    <property type="project" value="TreeGrafter"/>
</dbReference>
<keyword evidence="3" id="KW-0677">Repeat</keyword>
<evidence type="ECO:0000256" key="11">
    <source>
        <dbReference type="SAM" id="MobiDB-lite"/>
    </source>
</evidence>
<keyword evidence="8" id="KW-0804">Transcription</keyword>
<feature type="domain" description="C2H2-type" evidence="12">
    <location>
        <begin position="39"/>
        <end position="66"/>
    </location>
</feature>
<dbReference type="FunFam" id="3.30.160.60:FF:000130">
    <property type="entry name" value="Spalt-like transcription factor 4"/>
    <property type="match status" value="1"/>
</dbReference>
<keyword evidence="6" id="KW-0805">Transcription regulation</keyword>
<evidence type="ECO:0000256" key="6">
    <source>
        <dbReference type="ARBA" id="ARBA00023015"/>
    </source>
</evidence>
<evidence type="ECO:0000313" key="13">
    <source>
        <dbReference type="EMBL" id="CBY18400.1"/>
    </source>
</evidence>
<keyword evidence="7" id="KW-0238">DNA-binding</keyword>
<dbReference type="SMART" id="SM00355">
    <property type="entry name" value="ZnF_C2H2"/>
    <property type="match status" value="5"/>
</dbReference>
<evidence type="ECO:0000256" key="9">
    <source>
        <dbReference type="ARBA" id="ARBA00023242"/>
    </source>
</evidence>
<dbReference type="PANTHER" id="PTHR24404">
    <property type="entry name" value="ZINC FINGER PROTEIN"/>
    <property type="match status" value="1"/>
</dbReference>
<evidence type="ECO:0000259" key="12">
    <source>
        <dbReference type="PROSITE" id="PS50157"/>
    </source>
</evidence>
<dbReference type="GO" id="GO:0006357">
    <property type="term" value="P:regulation of transcription by RNA polymerase II"/>
    <property type="evidence" value="ECO:0007669"/>
    <property type="project" value="TreeGrafter"/>
</dbReference>
<dbReference type="SUPFAM" id="SSF57667">
    <property type="entry name" value="beta-beta-alpha zinc fingers"/>
    <property type="match status" value="2"/>
</dbReference>
<evidence type="ECO:0000256" key="7">
    <source>
        <dbReference type="ARBA" id="ARBA00023125"/>
    </source>
</evidence>
<dbReference type="InterPro" id="IPR036236">
    <property type="entry name" value="Znf_C2H2_sf"/>
</dbReference>
<evidence type="ECO:0000256" key="2">
    <source>
        <dbReference type="ARBA" id="ARBA00022723"/>
    </source>
</evidence>
<evidence type="ECO:0000256" key="10">
    <source>
        <dbReference type="PROSITE-ProRule" id="PRU00042"/>
    </source>
</evidence>
<reference evidence="13" key="1">
    <citation type="journal article" date="2010" name="Science">
        <title>Plasticity of animal genome architecture unmasked by rapid evolution of a pelagic tunicate.</title>
        <authorList>
            <person name="Denoeud F."/>
            <person name="Henriet S."/>
            <person name="Mungpakdee S."/>
            <person name="Aury J.M."/>
            <person name="Da Silva C."/>
            <person name="Brinkmann H."/>
            <person name="Mikhaleva J."/>
            <person name="Olsen L.C."/>
            <person name="Jubin C."/>
            <person name="Canestro C."/>
            <person name="Bouquet J.M."/>
            <person name="Danks G."/>
            <person name="Poulain J."/>
            <person name="Campsteijn C."/>
            <person name="Adamski M."/>
            <person name="Cross I."/>
            <person name="Yadetie F."/>
            <person name="Muffato M."/>
            <person name="Louis A."/>
            <person name="Butcher S."/>
            <person name="Tsagkogeorga G."/>
            <person name="Konrad A."/>
            <person name="Singh S."/>
            <person name="Jensen M.F."/>
            <person name="Cong E.H."/>
            <person name="Eikeseth-Otteraa H."/>
            <person name="Noel B."/>
            <person name="Anthouard V."/>
            <person name="Porcel B.M."/>
            <person name="Kachouri-Lafond R."/>
            <person name="Nishino A."/>
            <person name="Ugolini M."/>
            <person name="Chourrout P."/>
            <person name="Nishida H."/>
            <person name="Aasland R."/>
            <person name="Huzurbazar S."/>
            <person name="Westhof E."/>
            <person name="Delsuc F."/>
            <person name="Lehrach H."/>
            <person name="Reinhardt R."/>
            <person name="Weissenbach J."/>
            <person name="Roy S.W."/>
            <person name="Artiguenave F."/>
            <person name="Postlethwait J.H."/>
            <person name="Manak J.R."/>
            <person name="Thompson E.M."/>
            <person name="Jaillon O."/>
            <person name="Du Pasquier L."/>
            <person name="Boudinot P."/>
            <person name="Liberles D.A."/>
            <person name="Volff J.N."/>
            <person name="Philippe H."/>
            <person name="Lenhard B."/>
            <person name="Roest Crollius H."/>
            <person name="Wincker P."/>
            <person name="Chourrout D."/>
        </authorList>
    </citation>
    <scope>NUCLEOTIDE SEQUENCE [LARGE SCALE GENOMIC DNA]</scope>
</reference>
<comment type="subcellular location">
    <subcellularLocation>
        <location evidence="1">Nucleus</location>
    </subcellularLocation>
</comment>
<dbReference type="FunFam" id="3.30.160.60:FF:000448">
    <property type="entry name" value="RE1-silencing transcription factor A"/>
    <property type="match status" value="1"/>
</dbReference>
<dbReference type="InterPro" id="IPR050589">
    <property type="entry name" value="Ikaros_C2H2-ZF"/>
</dbReference>
<evidence type="ECO:0000313" key="14">
    <source>
        <dbReference type="Proteomes" id="UP000001307"/>
    </source>
</evidence>
<keyword evidence="14" id="KW-1185">Reference proteome</keyword>
<dbReference type="GO" id="GO:0003700">
    <property type="term" value="F:DNA-binding transcription factor activity"/>
    <property type="evidence" value="ECO:0007669"/>
    <property type="project" value="TreeGrafter"/>
</dbReference>
<sequence>MRLTFSKDVIIKTLLDFGPDYPSLEITREDVEDKSGSLLKCEECGISCAGKSHYDVHIRSHTGERPYICKICGFGFTQKGNLRRHMKIHSDEKPFECSICSYKCRRRDALNGHMRIHSDHRPFRCKYCDRSYKSRQSMKEHELACSYKVSKPLHDSLHERTRSLDFPDQSPLQPSANLQRRTPVIPFQPPSNILNTLPFGNMSSFAASNHLNQIMMYQNLFPQQLAARFRCLAENAMQEKKGRPQNPDLFPSASVSSSIRSNIKSEDGHEDSCIGSLHASKRIISEQYMSSERRTSDDKSDIQNQEFQSSRKRARSSEQSEHEINIKRAKHSDEDNEEIIVDDGNTDSSSEHESVSAPTITQSETNHESPDHEADTDIKNDQDLTVYVNGERTVIYSCHICDCFFLKESAHSIHMGAHMGSMMNLHSSLHLGHRQLSGKLTAGMH</sequence>
<feature type="domain" description="C2H2-type" evidence="12">
    <location>
        <begin position="123"/>
        <end position="152"/>
    </location>
</feature>
<feature type="compositionally biased region" description="Acidic residues" evidence="11">
    <location>
        <begin position="334"/>
        <end position="345"/>
    </location>
</feature>
<dbReference type="GO" id="GO:0008270">
    <property type="term" value="F:zinc ion binding"/>
    <property type="evidence" value="ECO:0007669"/>
    <property type="project" value="UniProtKB-KW"/>
</dbReference>
<feature type="compositionally biased region" description="Basic and acidic residues" evidence="11">
    <location>
        <begin position="365"/>
        <end position="378"/>
    </location>
</feature>
<proteinExistence type="predicted"/>
<keyword evidence="2" id="KW-0479">Metal-binding</keyword>
<dbReference type="PROSITE" id="PS00028">
    <property type="entry name" value="ZINC_FINGER_C2H2_1"/>
    <property type="match status" value="4"/>
</dbReference>
<dbReference type="Gene3D" id="3.30.160.60">
    <property type="entry name" value="Classic Zinc Finger"/>
    <property type="match status" value="4"/>
</dbReference>
<name>E4X531_OIKDI</name>
<feature type="compositionally biased region" description="Low complexity" evidence="11">
    <location>
        <begin position="252"/>
        <end position="262"/>
    </location>
</feature>
<keyword evidence="5" id="KW-0862">Zinc</keyword>
<dbReference type="EMBL" id="FN653025">
    <property type="protein sequence ID" value="CBY18400.1"/>
    <property type="molecule type" value="Genomic_DNA"/>
</dbReference>
<feature type="compositionally biased region" description="Basic and acidic residues" evidence="11">
    <location>
        <begin position="315"/>
        <end position="326"/>
    </location>
</feature>
<feature type="region of interest" description="Disordered" evidence="11">
    <location>
        <begin position="238"/>
        <end position="378"/>
    </location>
</feature>
<feature type="compositionally biased region" description="Basic and acidic residues" evidence="11">
    <location>
        <begin position="263"/>
        <end position="272"/>
    </location>
</feature>
<dbReference type="Proteomes" id="UP000001307">
    <property type="component" value="Unassembled WGS sequence"/>
</dbReference>
<dbReference type="PROSITE" id="PS50157">
    <property type="entry name" value="ZINC_FINGER_C2H2_2"/>
    <property type="match status" value="4"/>
</dbReference>
<gene>
    <name evidence="13" type="ORF">GSOID_T00002256001</name>
</gene>
<evidence type="ECO:0000256" key="5">
    <source>
        <dbReference type="ARBA" id="ARBA00022833"/>
    </source>
</evidence>
<protein>
    <recommendedName>
        <fullName evidence="12">C2H2-type domain-containing protein</fullName>
    </recommendedName>
</protein>
<dbReference type="InParanoid" id="E4X531"/>
<dbReference type="InterPro" id="IPR013087">
    <property type="entry name" value="Znf_C2H2_type"/>
</dbReference>
<evidence type="ECO:0000256" key="4">
    <source>
        <dbReference type="ARBA" id="ARBA00022771"/>
    </source>
</evidence>
<feature type="domain" description="C2H2-type" evidence="12">
    <location>
        <begin position="67"/>
        <end position="94"/>
    </location>
</feature>
<organism evidence="13">
    <name type="scientific">Oikopleura dioica</name>
    <name type="common">Tunicate</name>
    <dbReference type="NCBI Taxonomy" id="34765"/>
    <lineage>
        <taxon>Eukaryota</taxon>
        <taxon>Metazoa</taxon>
        <taxon>Chordata</taxon>
        <taxon>Tunicata</taxon>
        <taxon>Appendicularia</taxon>
        <taxon>Copelata</taxon>
        <taxon>Oikopleuridae</taxon>
        <taxon>Oikopleura</taxon>
    </lineage>
</organism>
<dbReference type="OrthoDB" id="9439903at2759"/>
<feature type="compositionally biased region" description="Basic and acidic residues" evidence="11">
    <location>
        <begin position="291"/>
        <end position="301"/>
    </location>
</feature>
<evidence type="ECO:0000256" key="8">
    <source>
        <dbReference type="ARBA" id="ARBA00023163"/>
    </source>
</evidence>
<dbReference type="Pfam" id="PF00096">
    <property type="entry name" value="zf-C2H2"/>
    <property type="match status" value="3"/>
</dbReference>
<dbReference type="PANTHER" id="PTHR24404:SF106">
    <property type="entry name" value="C2H2-TYPE DOMAIN-CONTAINING PROTEIN"/>
    <property type="match status" value="1"/>
</dbReference>
<keyword evidence="4 10" id="KW-0863">Zinc-finger</keyword>
<evidence type="ECO:0000256" key="3">
    <source>
        <dbReference type="ARBA" id="ARBA00022737"/>
    </source>
</evidence>
<evidence type="ECO:0000256" key="1">
    <source>
        <dbReference type="ARBA" id="ARBA00004123"/>
    </source>
</evidence>
<dbReference type="GO" id="GO:0005634">
    <property type="term" value="C:nucleus"/>
    <property type="evidence" value="ECO:0007669"/>
    <property type="project" value="UniProtKB-SubCell"/>
</dbReference>
<accession>E4X531</accession>
<keyword evidence="9" id="KW-0539">Nucleus</keyword>
<dbReference type="AlphaFoldDB" id="E4X531"/>
<feature type="domain" description="C2H2-type" evidence="12">
    <location>
        <begin position="95"/>
        <end position="122"/>
    </location>
</feature>